<reference evidence="1" key="2">
    <citation type="journal article" date="2010" name="Science">
        <title>The genome of the Western clawed frog Xenopus tropicalis.</title>
        <authorList>
            <person name="Hellsten U."/>
            <person name="Harland R.M."/>
            <person name="Gilchrist M.J."/>
            <person name="Hendrix D."/>
            <person name="Jurka J."/>
            <person name="Kapitonov V."/>
            <person name="Ovcharenko I."/>
            <person name="Putnam N.H."/>
            <person name="Shu S."/>
            <person name="Taher L."/>
            <person name="Blitz I.L."/>
            <person name="Blumberg B."/>
            <person name="Dichmann D.S."/>
            <person name="Dubchak I."/>
            <person name="Amaya E."/>
            <person name="Detter J.C."/>
            <person name="Fletcher R."/>
            <person name="Gerhard D.S."/>
            <person name="Goodstein D."/>
            <person name="Graves T."/>
            <person name="Grigoriev I.V."/>
            <person name="Grimwood J."/>
            <person name="Kawashima T."/>
            <person name="Lindquist E."/>
            <person name="Lucas S.M."/>
            <person name="Mead P.E."/>
            <person name="Mitros T."/>
            <person name="Ogino H."/>
            <person name="Ohta Y."/>
            <person name="Poliakov A.V."/>
            <person name="Pollet N."/>
            <person name="Robert J."/>
            <person name="Salamov A."/>
            <person name="Sater A.K."/>
            <person name="Schmutz J."/>
            <person name="Terry A."/>
            <person name="Vize P.D."/>
            <person name="Warren W.C."/>
            <person name="Wells D."/>
            <person name="Wills A."/>
            <person name="Wilson R.K."/>
            <person name="Zimmerman L.B."/>
            <person name="Zorn A.M."/>
            <person name="Grainger R."/>
            <person name="Grammer T."/>
            <person name="Khokha M.K."/>
            <person name="Richardson P.M."/>
            <person name="Rokhsar D.S."/>
        </authorList>
    </citation>
    <scope>NUCLEOTIDE SEQUENCE [LARGE SCALE GENOMIC DNA]</scope>
    <source>
        <strain evidence="1">Nigerian</strain>
    </source>
</reference>
<protein>
    <submittedName>
        <fullName evidence="1">Uncharacterized protein</fullName>
    </submittedName>
</protein>
<sequence length="75" mass="8559">MKKPLHLLESIYLLLSGYVQEPSKVPSYERRRFTTLCLDAISCYLVELQSMDPAPALLNTVSNFKSLQAKLERLS</sequence>
<reference evidence="1" key="3">
    <citation type="submission" date="2016-05" db="EMBL/GenBank/DDBJ databases">
        <title>WGS assembly of Xenopus tropicalis.</title>
        <authorList>
            <person name="Sessions A."/>
            <person name="Jenkins J."/>
            <person name="Mitros T."/>
            <person name="Lyons J.T."/>
            <person name="Dichmann D.S."/>
            <person name="Robert J."/>
            <person name="Harland R.M."/>
            <person name="Rokhsar D.S."/>
        </authorList>
    </citation>
    <scope>NUCLEOTIDE SEQUENCE</scope>
    <source>
        <strain evidence="1">Nigerian</strain>
    </source>
</reference>
<evidence type="ECO:0000313" key="1">
    <source>
        <dbReference type="EMBL" id="OCA14106.1"/>
    </source>
</evidence>
<dbReference type="EMBL" id="KV462439">
    <property type="protein sequence ID" value="OCA14106.1"/>
    <property type="molecule type" value="Genomic_DNA"/>
</dbReference>
<proteinExistence type="predicted"/>
<dbReference type="AlphaFoldDB" id="A0A1B8XTY0"/>
<gene>
    <name evidence="1" type="ORF">XENTR_v90027919mg</name>
</gene>
<reference evidence="1" key="1">
    <citation type="submission" date="2009-11" db="EMBL/GenBank/DDBJ databases">
        <authorList>
            <consortium name="US DOE Joint Genome Institute (JGI-PGF)"/>
            <person name="Ottilar R."/>
            <person name="Schmutz J."/>
            <person name="Salamov A."/>
            <person name="Cheng J.F."/>
            <person name="Lucas S."/>
            <person name="Pitluck S."/>
            <person name="Gundlach H."/>
            <person name="Guo Y."/>
            <person name="Haberer G."/>
            <person name="Nasrallah J."/>
            <person name="Mayer K.F.X."/>
            <person name="van de Peer Y."/>
            <person name="Weigel D."/>
            <person name="Grigoriev I.V."/>
        </authorList>
    </citation>
    <scope>NUCLEOTIDE SEQUENCE</scope>
    <source>
        <strain evidence="1">Nigerian</strain>
    </source>
</reference>
<organism evidence="1">
    <name type="scientific">Xenopus tropicalis</name>
    <name type="common">Western clawed frog</name>
    <name type="synonym">Silurana tropicalis</name>
    <dbReference type="NCBI Taxonomy" id="8364"/>
    <lineage>
        <taxon>Eukaryota</taxon>
        <taxon>Metazoa</taxon>
        <taxon>Chordata</taxon>
        <taxon>Craniata</taxon>
        <taxon>Vertebrata</taxon>
        <taxon>Euteleostomi</taxon>
        <taxon>Amphibia</taxon>
        <taxon>Batrachia</taxon>
        <taxon>Anura</taxon>
        <taxon>Pipoidea</taxon>
        <taxon>Pipidae</taxon>
        <taxon>Xenopodinae</taxon>
        <taxon>Xenopus</taxon>
        <taxon>Silurana</taxon>
    </lineage>
</organism>
<name>A0A1B8XTY0_XENTR</name>
<accession>A0A1B8XTY0</accession>